<feature type="non-terminal residue" evidence="1">
    <location>
        <position position="1"/>
    </location>
</feature>
<name>A0AAE1ATN2_9GAST</name>
<organism evidence="1 2">
    <name type="scientific">Elysia crispata</name>
    <name type="common">lettuce slug</name>
    <dbReference type="NCBI Taxonomy" id="231223"/>
    <lineage>
        <taxon>Eukaryota</taxon>
        <taxon>Metazoa</taxon>
        <taxon>Spiralia</taxon>
        <taxon>Lophotrochozoa</taxon>
        <taxon>Mollusca</taxon>
        <taxon>Gastropoda</taxon>
        <taxon>Heterobranchia</taxon>
        <taxon>Euthyneura</taxon>
        <taxon>Panpulmonata</taxon>
        <taxon>Sacoglossa</taxon>
        <taxon>Placobranchoidea</taxon>
        <taxon>Plakobranchidae</taxon>
        <taxon>Elysia</taxon>
    </lineage>
</organism>
<keyword evidence="2" id="KW-1185">Reference proteome</keyword>
<evidence type="ECO:0000313" key="2">
    <source>
        <dbReference type="Proteomes" id="UP001283361"/>
    </source>
</evidence>
<comment type="caution">
    <text evidence="1">The sequence shown here is derived from an EMBL/GenBank/DDBJ whole genome shotgun (WGS) entry which is preliminary data.</text>
</comment>
<gene>
    <name evidence="1" type="ORF">RRG08_061912</name>
</gene>
<proteinExistence type="predicted"/>
<dbReference type="EMBL" id="JAWDGP010001176">
    <property type="protein sequence ID" value="KAK3793777.1"/>
    <property type="molecule type" value="Genomic_DNA"/>
</dbReference>
<evidence type="ECO:0000313" key="1">
    <source>
        <dbReference type="EMBL" id="KAK3793777.1"/>
    </source>
</evidence>
<accession>A0AAE1ATN2</accession>
<protein>
    <submittedName>
        <fullName evidence="1">Uncharacterized protein</fullName>
    </submittedName>
</protein>
<reference evidence="1" key="1">
    <citation type="journal article" date="2023" name="G3 (Bethesda)">
        <title>A reference genome for the long-term kleptoplast-retaining sea slug Elysia crispata morphotype clarki.</title>
        <authorList>
            <person name="Eastman K.E."/>
            <person name="Pendleton A.L."/>
            <person name="Shaikh M.A."/>
            <person name="Suttiyut T."/>
            <person name="Ogas R."/>
            <person name="Tomko P."/>
            <person name="Gavelis G."/>
            <person name="Widhalm J.R."/>
            <person name="Wisecaver J.H."/>
        </authorList>
    </citation>
    <scope>NUCLEOTIDE SEQUENCE</scope>
    <source>
        <strain evidence="1">ECLA1</strain>
    </source>
</reference>
<sequence length="74" mass="8190">QYGKALVGTNCMAFPPQFPSLHRKGGKAGTRPGLAHRMVKDLAARYHHSNMTMDNFYTSVPLLNARLSHAQPQV</sequence>
<dbReference type="AlphaFoldDB" id="A0AAE1ATN2"/>
<dbReference type="Proteomes" id="UP001283361">
    <property type="component" value="Unassembled WGS sequence"/>
</dbReference>